<sequence length="1020" mass="112247">MGNKGMRHSIAGNQKGHRALGLAGGLLVGVALVAGSRAWAQQSAPLAADTGGAVRAAQVQFDIPAQPLGSAVIAFAEQAGIQVFFDSSKLAGLQSLELKGPHGPEQGLRLLLSGLPVSYSFTGERRVNVERLAEVAGTLQIDATTIESTRDVSNEWIYQAPRSVSVITRDQLDRNPPRHAADMLVETPGVYSAVSAQDPGLSVNIRGMQDFGRVNTMIDGMRQNFNENGHQQRNGQLYVDSELISSVVIEKGPRSDVTGAASIAGSANFGTLNVDDIILPGQDQGVRLRGMTGLGGHGNGVNFIGSAAVAGRFDDRWELLAARSRRSFGDYAPGSRRENFDFLLGGVQDSDRPITQVVDRIKFSDQEQDSELFKARFVINPEQALQFTYINTDLGYANVSDRRVINPVDGAARDGEEAWQKYGDASARSQSFGLDYSVDSDSPLLDLKAKLYYVTTRNQRDTAAGRPVVTGGVNMTDTAWRLGYCDQSPVPGSWTSACEAGLGNDARTKIDTIGFTLDNTARFVLVGVEGFRFNHGLEYFQDRGASDTVYNRQGREVGSDTNTLNPNGKRSITSAFGSLTFETEQITLSGGLRYDYYRLKGKTRVPVTDWTYEGRAQVYNRLLTQSIADTQLRCTSYVAPVIRGQSEAARLARQARTRASACANIPGLQARLAADPTSDPRYYTSFYDGIWSSNTGMRAYEVDESLDKFLPTFAAAYRPTDWLEVFASWGKSWRPPALTESLMEGSHPGDPFATMYPNPYAEPETSRSWDLGFNVNKLDLVTVGDQFNAKVTYYDTRVDNYLITSMDNALPGMTGGLGNTMFVNNQARMQFRGVELELDYDARRWYSGLNYTHVIGGDNDICQKTFPLGSDNIREDMPREDGSYSDLRNQAVAAGYPSYQAYLDAQTYCGGDVFGMNSARNSPMDRGSWVFGTRWLNESLELGTRLNYSAAGRPRGWSTDLWPSYTTWDLFASYRISRNLQLRATVENIRDRSYVMGYSDIFVKSYGPGRTVMGGFELQF</sequence>
<dbReference type="SMART" id="SM00965">
    <property type="entry name" value="STN"/>
    <property type="match status" value="1"/>
</dbReference>
<evidence type="ECO:0000256" key="6">
    <source>
        <dbReference type="ARBA" id="ARBA00022692"/>
    </source>
</evidence>
<keyword evidence="4 12" id="KW-1134">Transmembrane beta strand</keyword>
<dbReference type="InterPro" id="IPR012910">
    <property type="entry name" value="Plug_dom"/>
</dbReference>
<dbReference type="InterPro" id="IPR011276">
    <property type="entry name" value="TonB_haem/Hb_rcpt"/>
</dbReference>
<evidence type="ECO:0000256" key="3">
    <source>
        <dbReference type="ARBA" id="ARBA00022448"/>
    </source>
</evidence>
<dbReference type="PANTHER" id="PTHR30069:SF41">
    <property type="entry name" value="HEME_HEMOPEXIN UTILIZATION PROTEIN C"/>
    <property type="match status" value="1"/>
</dbReference>
<comment type="similarity">
    <text evidence="2 12 13">Belongs to the TonB-dependent receptor family.</text>
</comment>
<evidence type="ECO:0000313" key="15">
    <source>
        <dbReference type="EMBL" id="NYH75759.1"/>
    </source>
</evidence>
<reference evidence="15 16" key="1">
    <citation type="submission" date="2020-07" db="EMBL/GenBank/DDBJ databases">
        <title>Genomic analyses of the natural microbiome of Caenorhabditis elegans.</title>
        <authorList>
            <person name="Samuel B."/>
        </authorList>
    </citation>
    <scope>NUCLEOTIDE SEQUENCE [LARGE SCALE GENOMIC DNA]</scope>
    <source>
        <strain evidence="15 16">BIGb0408</strain>
    </source>
</reference>
<dbReference type="EMBL" id="JACBYV010000001">
    <property type="protein sequence ID" value="NYH75759.1"/>
    <property type="molecule type" value="Genomic_DNA"/>
</dbReference>
<dbReference type="NCBIfam" id="TIGR01785">
    <property type="entry name" value="TonB-hemin"/>
    <property type="match status" value="1"/>
</dbReference>
<dbReference type="InterPro" id="IPR037066">
    <property type="entry name" value="Plug_dom_sf"/>
</dbReference>
<dbReference type="InterPro" id="IPR039426">
    <property type="entry name" value="TonB-dep_rcpt-like"/>
</dbReference>
<organism evidence="15 16">
    <name type="scientific">Phytopseudomonas flavescens</name>
    <dbReference type="NCBI Taxonomy" id="29435"/>
    <lineage>
        <taxon>Bacteria</taxon>
        <taxon>Pseudomonadati</taxon>
        <taxon>Pseudomonadota</taxon>
        <taxon>Gammaproteobacteria</taxon>
        <taxon>Pseudomonadales</taxon>
        <taxon>Pseudomonadaceae</taxon>
        <taxon>Phytopseudomonas</taxon>
    </lineage>
</organism>
<dbReference type="RefSeq" id="WP_179539563.1">
    <property type="nucleotide sequence ID" value="NZ_JACBYV010000001.1"/>
</dbReference>
<dbReference type="Gene3D" id="3.55.50.30">
    <property type="match status" value="1"/>
</dbReference>
<evidence type="ECO:0000259" key="14">
    <source>
        <dbReference type="SMART" id="SM00965"/>
    </source>
</evidence>
<dbReference type="Pfam" id="PF00593">
    <property type="entry name" value="TonB_dep_Rec_b-barrel"/>
    <property type="match status" value="2"/>
</dbReference>
<keyword evidence="9 13" id="KW-0798">TonB box</keyword>
<evidence type="ECO:0000256" key="5">
    <source>
        <dbReference type="ARBA" id="ARBA00022496"/>
    </source>
</evidence>
<dbReference type="GO" id="GO:0009279">
    <property type="term" value="C:cell outer membrane"/>
    <property type="evidence" value="ECO:0007669"/>
    <property type="project" value="UniProtKB-SubCell"/>
</dbReference>
<proteinExistence type="inferred from homology"/>
<keyword evidence="10 12" id="KW-0472">Membrane</keyword>
<dbReference type="InterPro" id="IPR036942">
    <property type="entry name" value="Beta-barrel_TonB_sf"/>
</dbReference>
<comment type="caution">
    <text evidence="15">The sequence shown here is derived from an EMBL/GenBank/DDBJ whole genome shotgun (WGS) entry which is preliminary data.</text>
</comment>
<name>A0A7Y9XT68_9GAMM</name>
<dbReference type="PROSITE" id="PS52016">
    <property type="entry name" value="TONB_DEPENDENT_REC_3"/>
    <property type="match status" value="1"/>
</dbReference>
<dbReference type="Pfam" id="PF07715">
    <property type="entry name" value="Plug"/>
    <property type="match status" value="1"/>
</dbReference>
<keyword evidence="5" id="KW-0410">Iron transport</keyword>
<evidence type="ECO:0000256" key="7">
    <source>
        <dbReference type="ARBA" id="ARBA00022729"/>
    </source>
</evidence>
<evidence type="ECO:0000313" key="16">
    <source>
        <dbReference type="Proteomes" id="UP000578688"/>
    </source>
</evidence>
<dbReference type="InterPro" id="IPR011662">
    <property type="entry name" value="Secretin/TonB_short_N"/>
</dbReference>
<protein>
    <submittedName>
        <fullName evidence="15">Heme acquisition protein HasR</fullName>
    </submittedName>
</protein>
<evidence type="ECO:0000256" key="13">
    <source>
        <dbReference type="RuleBase" id="RU003357"/>
    </source>
</evidence>
<dbReference type="GO" id="GO:0015344">
    <property type="term" value="F:siderophore uptake transmembrane transporter activity"/>
    <property type="evidence" value="ECO:0007669"/>
    <property type="project" value="TreeGrafter"/>
</dbReference>
<dbReference type="GO" id="GO:0044718">
    <property type="term" value="P:siderophore transmembrane transport"/>
    <property type="evidence" value="ECO:0007669"/>
    <property type="project" value="TreeGrafter"/>
</dbReference>
<accession>A0A7Y9XT68</accession>
<evidence type="ECO:0000256" key="9">
    <source>
        <dbReference type="ARBA" id="ARBA00023077"/>
    </source>
</evidence>
<dbReference type="InterPro" id="IPR000531">
    <property type="entry name" value="Beta-barrel_TonB"/>
</dbReference>
<keyword evidence="6 12" id="KW-0812">Transmembrane</keyword>
<keyword evidence="8" id="KW-0408">Iron</keyword>
<dbReference type="Proteomes" id="UP000578688">
    <property type="component" value="Unassembled WGS sequence"/>
</dbReference>
<keyword evidence="16" id="KW-1185">Reference proteome</keyword>
<dbReference type="InterPro" id="IPR010949">
    <property type="entry name" value="TonB_Hb/transfer/lactofer_rcpt"/>
</dbReference>
<dbReference type="Gene3D" id="2.170.130.10">
    <property type="entry name" value="TonB-dependent receptor, plug domain"/>
    <property type="match status" value="1"/>
</dbReference>
<evidence type="ECO:0000256" key="10">
    <source>
        <dbReference type="ARBA" id="ARBA00023136"/>
    </source>
</evidence>
<dbReference type="NCBIfam" id="TIGR01786">
    <property type="entry name" value="TonB-hemlactrns"/>
    <property type="match status" value="1"/>
</dbReference>
<evidence type="ECO:0000256" key="11">
    <source>
        <dbReference type="ARBA" id="ARBA00023237"/>
    </source>
</evidence>
<evidence type="ECO:0000256" key="2">
    <source>
        <dbReference type="ARBA" id="ARBA00009810"/>
    </source>
</evidence>
<keyword evidence="11 12" id="KW-0998">Cell outer membrane</keyword>
<comment type="subcellular location">
    <subcellularLocation>
        <location evidence="1 12">Cell outer membrane</location>
        <topology evidence="1 12">Multi-pass membrane protein</topology>
    </subcellularLocation>
</comment>
<dbReference type="SUPFAM" id="SSF56935">
    <property type="entry name" value="Porins"/>
    <property type="match status" value="1"/>
</dbReference>
<keyword evidence="7" id="KW-0732">Signal</keyword>
<evidence type="ECO:0000256" key="4">
    <source>
        <dbReference type="ARBA" id="ARBA00022452"/>
    </source>
</evidence>
<feature type="domain" description="Secretin/TonB short N-terminal" evidence="14">
    <location>
        <begin position="81"/>
        <end position="132"/>
    </location>
</feature>
<gene>
    <name evidence="15" type="ORF">FHR27_004369</name>
</gene>
<dbReference type="Gene3D" id="2.40.170.20">
    <property type="entry name" value="TonB-dependent receptor, beta-barrel domain"/>
    <property type="match status" value="1"/>
</dbReference>
<dbReference type="AlphaFoldDB" id="A0A7Y9XT68"/>
<evidence type="ECO:0000256" key="8">
    <source>
        <dbReference type="ARBA" id="ARBA00023004"/>
    </source>
</evidence>
<keyword evidence="3 12" id="KW-0813">Transport</keyword>
<evidence type="ECO:0000256" key="1">
    <source>
        <dbReference type="ARBA" id="ARBA00004571"/>
    </source>
</evidence>
<evidence type="ECO:0000256" key="12">
    <source>
        <dbReference type="PROSITE-ProRule" id="PRU01360"/>
    </source>
</evidence>
<dbReference type="PANTHER" id="PTHR30069">
    <property type="entry name" value="TONB-DEPENDENT OUTER MEMBRANE RECEPTOR"/>
    <property type="match status" value="1"/>
</dbReference>
<dbReference type="GO" id="GO:0015232">
    <property type="term" value="F:heme transmembrane transporter activity"/>
    <property type="evidence" value="ECO:0007669"/>
    <property type="project" value="InterPro"/>
</dbReference>
<keyword evidence="5" id="KW-0406">Ion transport</keyword>